<comment type="caution">
    <text evidence="1">The sequence shown here is derived from an EMBL/GenBank/DDBJ whole genome shotgun (WGS) entry which is preliminary data.</text>
</comment>
<gene>
    <name evidence="1" type="ORF">ILYODFUR_033632</name>
</gene>
<organism evidence="1 2">
    <name type="scientific">Ilyodon furcidens</name>
    <name type="common">goldbreast splitfin</name>
    <dbReference type="NCBI Taxonomy" id="33524"/>
    <lineage>
        <taxon>Eukaryota</taxon>
        <taxon>Metazoa</taxon>
        <taxon>Chordata</taxon>
        <taxon>Craniata</taxon>
        <taxon>Vertebrata</taxon>
        <taxon>Euteleostomi</taxon>
        <taxon>Actinopterygii</taxon>
        <taxon>Neopterygii</taxon>
        <taxon>Teleostei</taxon>
        <taxon>Neoteleostei</taxon>
        <taxon>Acanthomorphata</taxon>
        <taxon>Ovalentaria</taxon>
        <taxon>Atherinomorphae</taxon>
        <taxon>Cyprinodontiformes</taxon>
        <taxon>Goodeidae</taxon>
        <taxon>Ilyodon</taxon>
    </lineage>
</organism>
<dbReference type="PROSITE" id="PS51257">
    <property type="entry name" value="PROKAR_LIPOPROTEIN"/>
    <property type="match status" value="1"/>
</dbReference>
<keyword evidence="2" id="KW-1185">Reference proteome</keyword>
<protein>
    <submittedName>
        <fullName evidence="1">Uncharacterized protein</fullName>
    </submittedName>
</protein>
<accession>A0ABV0UDB6</accession>
<name>A0ABV0UDB6_9TELE</name>
<dbReference type="Proteomes" id="UP001482620">
    <property type="component" value="Unassembled WGS sequence"/>
</dbReference>
<evidence type="ECO:0000313" key="2">
    <source>
        <dbReference type="Proteomes" id="UP001482620"/>
    </source>
</evidence>
<reference evidence="1 2" key="1">
    <citation type="submission" date="2021-06" db="EMBL/GenBank/DDBJ databases">
        <authorList>
            <person name="Palmer J.M."/>
        </authorList>
    </citation>
    <scope>NUCLEOTIDE SEQUENCE [LARGE SCALE GENOMIC DNA]</scope>
    <source>
        <strain evidence="2">if_2019</strain>
        <tissue evidence="1">Muscle</tissue>
    </source>
</reference>
<evidence type="ECO:0000313" key="1">
    <source>
        <dbReference type="EMBL" id="MEQ2242241.1"/>
    </source>
</evidence>
<sequence>MLARTLHLGGPAILGRVWLTGGHGVGAGCVLLPCWPGCGCSPVPGIEDWALCWPLPVGSGVVGRVGHVPFSVWRIVVALGWLVCSFFGVGPHYWSSLRVLPASLDCRKGFPFLWSHGSLSPILFYNLDTLTYNIFMTFTCRAMGVGAVNGIKRECILLTSSLVPALTSKG</sequence>
<dbReference type="EMBL" id="JAHRIQ010063712">
    <property type="protein sequence ID" value="MEQ2242241.1"/>
    <property type="molecule type" value="Genomic_DNA"/>
</dbReference>
<proteinExistence type="predicted"/>